<dbReference type="KEGG" id="aplc:110984425"/>
<protein>
    <submittedName>
        <fullName evidence="4">Uncharacterized protein LOC110984425</fullName>
    </submittedName>
</protein>
<evidence type="ECO:0000256" key="1">
    <source>
        <dbReference type="SAM" id="MobiDB-lite"/>
    </source>
</evidence>
<dbReference type="InterPro" id="IPR003961">
    <property type="entry name" value="FN3_dom"/>
</dbReference>
<keyword evidence="3" id="KW-1185">Reference proteome</keyword>
<dbReference type="OrthoDB" id="10042078at2759"/>
<name>A0A8B7ZAP2_ACAPL</name>
<gene>
    <name evidence="4" type="primary">LOC110984425</name>
</gene>
<evidence type="ECO:0000313" key="3">
    <source>
        <dbReference type="Proteomes" id="UP000694845"/>
    </source>
</evidence>
<dbReference type="GeneID" id="110984425"/>
<dbReference type="InterPro" id="IPR036116">
    <property type="entry name" value="FN3_sf"/>
</dbReference>
<dbReference type="SUPFAM" id="SSF49265">
    <property type="entry name" value="Fibronectin type III"/>
    <property type="match status" value="1"/>
</dbReference>
<reference evidence="4" key="1">
    <citation type="submission" date="2025-08" db="UniProtKB">
        <authorList>
            <consortium name="RefSeq"/>
        </authorList>
    </citation>
    <scope>IDENTIFICATION</scope>
</reference>
<dbReference type="PROSITE" id="PS50853">
    <property type="entry name" value="FN3"/>
    <property type="match status" value="1"/>
</dbReference>
<feature type="domain" description="Fibronectin type-III" evidence="2">
    <location>
        <begin position="446"/>
        <end position="549"/>
    </location>
</feature>
<dbReference type="PANTHER" id="PTHR16897">
    <property type="entry name" value="OS10G0105400 PROTEIN"/>
    <property type="match status" value="1"/>
</dbReference>
<feature type="region of interest" description="Disordered" evidence="1">
    <location>
        <begin position="2106"/>
        <end position="2135"/>
    </location>
</feature>
<accession>A0A8B7ZAP2</accession>
<evidence type="ECO:0000313" key="4">
    <source>
        <dbReference type="RefSeq" id="XP_022100316.1"/>
    </source>
</evidence>
<evidence type="ECO:0000259" key="2">
    <source>
        <dbReference type="PROSITE" id="PS50853"/>
    </source>
</evidence>
<feature type="compositionally biased region" description="Low complexity" evidence="1">
    <location>
        <begin position="2106"/>
        <end position="2116"/>
    </location>
</feature>
<organism evidence="3 4">
    <name type="scientific">Acanthaster planci</name>
    <name type="common">Crown-of-thorns starfish</name>
    <dbReference type="NCBI Taxonomy" id="133434"/>
    <lineage>
        <taxon>Eukaryota</taxon>
        <taxon>Metazoa</taxon>
        <taxon>Echinodermata</taxon>
        <taxon>Eleutherozoa</taxon>
        <taxon>Asterozoa</taxon>
        <taxon>Asteroidea</taxon>
        <taxon>Valvatacea</taxon>
        <taxon>Valvatida</taxon>
        <taxon>Acanthasteridae</taxon>
        <taxon>Acanthaster</taxon>
    </lineage>
</organism>
<dbReference type="OMA" id="NEISASW"/>
<dbReference type="PANTHER" id="PTHR16897:SF2">
    <property type="entry name" value="OS03G0226600 PROTEIN"/>
    <property type="match status" value="1"/>
</dbReference>
<dbReference type="RefSeq" id="XP_022100316.1">
    <property type="nucleotide sequence ID" value="XM_022244624.1"/>
</dbReference>
<sequence>MSIDTPTNSFLSHSDSLAVHWNYFDDESGIESFQLAIYEIRHGNKRKIFPMDPNPRSFELISDITARSHVQSGLTLRPGALYVTQVKAKNQAKLVASHETSGIMVDPSPPVMRYIYGGNLDGEAEEIFSGYLYQNSRSTIQASWLAADGQSGIKNYWVTVGTAPCDSLDPSTCSDEAFTEGCRPVYYVCVKSENGAGAFSDVICSSPIRVVDKDQAGYVTDGPSILQDIDAQKEKTTVTIWFDEFESSLHGISHYEWAVGTTPGGEDIQPLTSAGIVPGNDKDIRGLAGRGKAQSPLPLQHGVTYYSTLRAITNGDNVLEATSNGFTVDITPPEIVITGLGQYDARVNLSLDGGVNLYQSNTDSVDAMWDVQDGESDVTATYFYMGQYPGSDNVYPITSTDRSYIPSALVRPAPIGIPNILSVQAVNSVGSRRTVHSTGLTVDNTPPSGGQVQCPAFIHADSILLCSWTGFLDAESGIDHYSFLVGTAQGLSDAYQSGTLPGYLTRYSVRDMNLAHNQVYYATVEAFNAINQSTMAFSAPIKIDDTPPSYGLVVELPGIHTFNFSDPMSLPELDCTNQEECLLLDGECLESLTQLQILWQPFTDGDTQITKYEVALGTTPGGSQVKPFYEVSKDQTSELITNIDLSDIRKVYATVRGYNEAGLTSTAVSNGIFVSRFSAGLQPLRPFQVKDGVSDNELGDMDFQTSLHEMSAAWDFSGDPCPITKYEWAIYRVDNQEIQPFTNVQDQTSDTNTDVEMTDGETYYSIVRATNALGLAITVRSDGITVKREPLIPGQVYDGLLVGFDLTYQKETDTISASWRGFGQGMPVKETVHHTGNAEIARDLFSEQSIDYYEAAVGTDPRYPKTRDNVVPFTHVGLNTTVTFTNLDLTVQDSTYYVTVRAYSVNFATAEVTSTGISVGIGSTVHGTEVEVPKYVNSVSEVQIMWGEYESTLPILFYYAGLGEPSPSSIPPEDMDCLDMLLGTKEAQATFSKRQMRFVGKDTYVDIRSLSLTQEDSYYVTVVGVNEGGECNSSTSYFTVDVTPPLEGRLRGGPFYDMAAAYTDSTDSVSVAWEGYRDDESGIKSFNLRLMQAASCDIDDDNNLTPLPNQDWLVLSPDTRDFTFVALSLATNQPYYAQMSAVNNAGGSIQSQFGPIFVDSSEPTAGMVVDGMDFMMDVKNSKDRNQVSGTILHLPNPVGPSCPMKDIPFTDPHWSAMDFKGLLNMKRDKWDLEYKMQQVSASNESLTLKMERDTRGPRMLSGAYVTNAQIVRSSEYEFDLKAAPPDLHSVTSILFWDGPDGTIGDFDFGGRENWQEGICQCCYQRPFNQSMCPQCDCQDFLGILDSSEDNSMYASTTNMPPVTTASEFTSSGIHEQPEVTSSASLTTLTSRPWAIRRQNEDGDSVSNDENAGLITQRACGFQLYPNGSASQAVMWCRYFKDGQRMSSQPVDLDFDPSVEERHYAVSFRSTPFDAHEDEWSFDVLIDGKLLASLTGIPVMSSSTKLILHVFNRDSYIADLQDPFNPPVVTATLRNFKMPPEQSKLCRYGAPFRAGTNPVSRYFAGVGSEAGATDIVPFKEIARPCVPCIHPCDRYQCDPSCSVDAVPITFTLTNLTLPRLEILNVTVDDDTNATVATSQKDGGSLPFFLTVKFVLGNGKLVSASSNGFYVDETPAELDVFFYVDLNVSRYKPTWYQSSESTISCLWSFIDMESLVKEHYWAIGTSRGARDLQDFVNVGLNQTATNSDLKGLLHHNTTYYVTLKAVNGAGLETIVECDGVTVLLEEPTADDVNTNTMFSEKFEEEVYPPDVEKSEDPTKTGTSWSKPGDESIISYEYCVSSSAELLDDVVPCMVVGGNSSGSVAIENGKIVVQAGDREERFNITDFQIPKESTHQVKTGAKFNMEPGKCLHTSMRMCNAAQLCKIVPSGTTMVLGKSDQVLTSHSGTDLILMSTTVHRRKKRATDNHFDVTVATTGGLHVGGSLILGLLDVNRTNQEFTSDASPDYKPYITNPLYTIQYTSRLLRQRIRFVYEPTFYISSLGQIELQGPLVISLTLRTLGNWTEAKPRLIYWDTDHSEWRDAAKTCSDVDRITYLNGGNQVNVEVCSTRAPASSPSAAGRKRRAVQEEPVPTSPTRSYFSHETQFALAVVLDTIPNSPPVITNFIEKMIMNEDEGTLVYTFQAIDAEDDVLVFELGSNEDLQGTATITEDGEFSYTPCADCYGIFNVHVTVRELQIFTEREFLSTGVDITIEVQPVNDNPVLYSAQNSQVVGNGRIALVN</sequence>
<feature type="region of interest" description="Disordered" evidence="1">
    <location>
        <begin position="1801"/>
        <end position="1824"/>
    </location>
</feature>
<proteinExistence type="predicted"/>
<dbReference type="Proteomes" id="UP000694845">
    <property type="component" value="Unplaced"/>
</dbReference>